<dbReference type="InterPro" id="IPR003798">
    <property type="entry name" value="DNA_recombination_RmuC"/>
</dbReference>
<comment type="similarity">
    <text evidence="2">Belongs to the RmuC family.</text>
</comment>
<dbReference type="GO" id="GO:0006310">
    <property type="term" value="P:DNA recombination"/>
    <property type="evidence" value="ECO:0007669"/>
    <property type="project" value="UniProtKB-KW"/>
</dbReference>
<evidence type="ECO:0000256" key="3">
    <source>
        <dbReference type="ARBA" id="ARBA00023054"/>
    </source>
</evidence>
<dbReference type="PANTHER" id="PTHR30563:SF0">
    <property type="entry name" value="DNA RECOMBINATION PROTEIN RMUC"/>
    <property type="match status" value="1"/>
</dbReference>
<evidence type="ECO:0000313" key="5">
    <source>
        <dbReference type="EMBL" id="MBB5063417.1"/>
    </source>
</evidence>
<dbReference type="Pfam" id="PF02646">
    <property type="entry name" value="RmuC"/>
    <property type="match status" value="1"/>
</dbReference>
<dbReference type="PANTHER" id="PTHR30563">
    <property type="entry name" value="DNA RECOMBINATION PROTEIN RMUC"/>
    <property type="match status" value="1"/>
</dbReference>
<evidence type="ECO:0000256" key="1">
    <source>
        <dbReference type="ARBA" id="ARBA00003416"/>
    </source>
</evidence>
<comment type="function">
    <text evidence="1">Involved in DNA recombination.</text>
</comment>
<keyword evidence="3" id="KW-0175">Coiled coil</keyword>
<dbReference type="AlphaFoldDB" id="A0A7W7ZPL9"/>
<name>A0A7W7ZPL9_9BACT</name>
<dbReference type="RefSeq" id="WP_184254570.1">
    <property type="nucleotide sequence ID" value="NZ_JACHIO010000006.1"/>
</dbReference>
<dbReference type="Proteomes" id="UP000584867">
    <property type="component" value="Unassembled WGS sequence"/>
</dbReference>
<dbReference type="Gene3D" id="1.20.120.20">
    <property type="entry name" value="Apolipoprotein"/>
    <property type="match status" value="1"/>
</dbReference>
<gene>
    <name evidence="5" type="ORF">HDF15_001759</name>
</gene>
<reference evidence="5 6" key="1">
    <citation type="submission" date="2020-08" db="EMBL/GenBank/DDBJ databases">
        <title>Genomic Encyclopedia of Type Strains, Phase IV (KMG-V): Genome sequencing to study the core and pangenomes of soil and plant-associated prokaryotes.</title>
        <authorList>
            <person name="Whitman W."/>
        </authorList>
    </citation>
    <scope>NUCLEOTIDE SEQUENCE [LARGE SCALE GENOMIC DNA]</scope>
    <source>
        <strain evidence="5 6">X5P3</strain>
    </source>
</reference>
<accession>A0A7W7ZPL9</accession>
<dbReference type="SUPFAM" id="SSF58113">
    <property type="entry name" value="Apolipoprotein A-I"/>
    <property type="match status" value="1"/>
</dbReference>
<protein>
    <submittedName>
        <fullName evidence="5">DNA recombination protein RmuC</fullName>
    </submittedName>
</protein>
<comment type="caution">
    <text evidence="5">The sequence shown here is derived from an EMBL/GenBank/DDBJ whole genome shotgun (WGS) entry which is preliminary data.</text>
</comment>
<sequence length="496" mass="54464">MIITLLAIQILTLLALVVLLLRKPAGPAEAADPRLAQLLAADLPAKLARLDTRAETQEQHLRAELAQMRSDAASEATRTREAAGAANAALRGEVLASISTLGETQRVGLEGFRTDNTAAAERLRTAVDGQLKTLGERLTSFTADTTRHHSESREALHTRLTELGTAQTSNQEKLRGIVEDQLNKLNQSNIVKLDEMRATVDEKLQKTLHSRLTESFGAVTDQLTKVHAGLGEMNTLTTGVNDLNRIFSNVKSRGGFAEVQLGKLLDQVLAPGQYVENANVRPGTQEVVEFAVRFPGTSGEVLLPIDAKFPREDWERLESAYESGASAEVETARKAFDAAIRVEGKRICSKYINEPVTTPYAIMFLPTEGLYAEVLRRDGLQADLHQNCRVMVAGPANLYALLTSFQLGFKMLNLQKKGDEVWKILAKTQNEFGKFEELMAKMDDQVSKVQKTIQAVGVRTRAINRTLRDVGEVDPGDAKVLSIENVLPMLTANEEE</sequence>
<organism evidence="5 6">
    <name type="scientific">Granulicella mallensis</name>
    <dbReference type="NCBI Taxonomy" id="940614"/>
    <lineage>
        <taxon>Bacteria</taxon>
        <taxon>Pseudomonadati</taxon>
        <taxon>Acidobacteriota</taxon>
        <taxon>Terriglobia</taxon>
        <taxon>Terriglobales</taxon>
        <taxon>Acidobacteriaceae</taxon>
        <taxon>Granulicella</taxon>
    </lineage>
</organism>
<evidence type="ECO:0000256" key="2">
    <source>
        <dbReference type="ARBA" id="ARBA00009840"/>
    </source>
</evidence>
<evidence type="ECO:0000256" key="4">
    <source>
        <dbReference type="ARBA" id="ARBA00023172"/>
    </source>
</evidence>
<keyword evidence="4" id="KW-0233">DNA recombination</keyword>
<dbReference type="EMBL" id="JACHIO010000006">
    <property type="protein sequence ID" value="MBB5063417.1"/>
    <property type="molecule type" value="Genomic_DNA"/>
</dbReference>
<proteinExistence type="inferred from homology"/>
<evidence type="ECO:0000313" key="6">
    <source>
        <dbReference type="Proteomes" id="UP000584867"/>
    </source>
</evidence>